<evidence type="ECO:0000313" key="2">
    <source>
        <dbReference type="EMBL" id="MFC6761167.1"/>
    </source>
</evidence>
<sequence>MRSLIIHMPGPGARAENVARLLEVLPGAEVMPAVNGHEALQSGAADVLDGKCHTPPYPFAMGPGEVGCFLSHRKCWQEIAAGPDPFVLIAEDDLVIDPAPWDRAMALVAAHAGEESFIRLPAKDREHRQVVLAEDGGAALFLPRVIGLQTVCQVVGRGAARRLLAATERLDRPVDTTLQMHWVTGQPIHTIWPSGVGEMPGASTIQKKTRASGKLMREIRRAIYRTRIRARPQRG</sequence>
<comment type="caution">
    <text evidence="2">The sequence shown here is derived from an EMBL/GenBank/DDBJ whole genome shotgun (WGS) entry which is preliminary data.</text>
</comment>
<dbReference type="CDD" id="cd06532">
    <property type="entry name" value="Glyco_transf_25"/>
    <property type="match status" value="1"/>
</dbReference>
<reference evidence="3" key="1">
    <citation type="journal article" date="2019" name="Int. J. Syst. Evol. Microbiol.">
        <title>The Global Catalogue of Microorganisms (GCM) 10K type strain sequencing project: providing services to taxonomists for standard genome sequencing and annotation.</title>
        <authorList>
            <consortium name="The Broad Institute Genomics Platform"/>
            <consortium name="The Broad Institute Genome Sequencing Center for Infectious Disease"/>
            <person name="Wu L."/>
            <person name="Ma J."/>
        </authorList>
    </citation>
    <scope>NUCLEOTIDE SEQUENCE [LARGE SCALE GENOMIC DNA]</scope>
    <source>
        <strain evidence="3">CCUG 66188</strain>
    </source>
</reference>
<protein>
    <submittedName>
        <fullName evidence="2">Glycosyltransferase family 25 protein</fullName>
    </submittedName>
</protein>
<name>A0ABW2B6W9_9RHOB</name>
<dbReference type="EMBL" id="JBHSWG010000001">
    <property type="protein sequence ID" value="MFC6761167.1"/>
    <property type="molecule type" value="Genomic_DNA"/>
</dbReference>
<proteinExistence type="predicted"/>
<dbReference type="Pfam" id="PF01755">
    <property type="entry name" value="Glyco_transf_25"/>
    <property type="match status" value="1"/>
</dbReference>
<evidence type="ECO:0000259" key="1">
    <source>
        <dbReference type="Pfam" id="PF01755"/>
    </source>
</evidence>
<feature type="domain" description="Glycosyl transferase family 25" evidence="1">
    <location>
        <begin position="30"/>
        <end position="120"/>
    </location>
</feature>
<gene>
    <name evidence="2" type="ORF">ACFQFQ_19555</name>
</gene>
<keyword evidence="3" id="KW-1185">Reference proteome</keyword>
<evidence type="ECO:0000313" key="3">
    <source>
        <dbReference type="Proteomes" id="UP001596353"/>
    </source>
</evidence>
<dbReference type="Proteomes" id="UP001596353">
    <property type="component" value="Unassembled WGS sequence"/>
</dbReference>
<dbReference type="InterPro" id="IPR002654">
    <property type="entry name" value="Glyco_trans_25"/>
</dbReference>
<organism evidence="2 3">
    <name type="scientific">Sulfitobacter porphyrae</name>
    <dbReference type="NCBI Taxonomy" id="1246864"/>
    <lineage>
        <taxon>Bacteria</taxon>
        <taxon>Pseudomonadati</taxon>
        <taxon>Pseudomonadota</taxon>
        <taxon>Alphaproteobacteria</taxon>
        <taxon>Rhodobacterales</taxon>
        <taxon>Roseobacteraceae</taxon>
        <taxon>Sulfitobacter</taxon>
    </lineage>
</organism>
<accession>A0ABW2B6W9</accession>